<evidence type="ECO:0000256" key="4">
    <source>
        <dbReference type="ARBA" id="ARBA00023163"/>
    </source>
</evidence>
<comment type="caution">
    <text evidence="7">The sequence shown here is derived from an EMBL/GenBank/DDBJ whole genome shotgun (WGS) entry which is preliminary data.</text>
</comment>
<proteinExistence type="predicted"/>
<dbReference type="PROSITE" id="PS50977">
    <property type="entry name" value="HTH_TETR_2"/>
    <property type="match status" value="1"/>
</dbReference>
<dbReference type="InterPro" id="IPR039538">
    <property type="entry name" value="BetI_C"/>
</dbReference>
<dbReference type="SUPFAM" id="SSF46689">
    <property type="entry name" value="Homeodomain-like"/>
    <property type="match status" value="1"/>
</dbReference>
<feature type="domain" description="HTH tetR-type" evidence="6">
    <location>
        <begin position="5"/>
        <end position="65"/>
    </location>
</feature>
<evidence type="ECO:0000259" key="6">
    <source>
        <dbReference type="PROSITE" id="PS50977"/>
    </source>
</evidence>
<feature type="DNA-binding region" description="H-T-H motif" evidence="5">
    <location>
        <begin position="28"/>
        <end position="47"/>
    </location>
</feature>
<organism evidence="7 8">
    <name type="scientific">Novosphingobium taihuense</name>
    <dbReference type="NCBI Taxonomy" id="260085"/>
    <lineage>
        <taxon>Bacteria</taxon>
        <taxon>Pseudomonadati</taxon>
        <taxon>Pseudomonadota</taxon>
        <taxon>Alphaproteobacteria</taxon>
        <taxon>Sphingomonadales</taxon>
        <taxon>Sphingomonadaceae</taxon>
        <taxon>Novosphingobium</taxon>
    </lineage>
</organism>
<dbReference type="Pfam" id="PF13977">
    <property type="entry name" value="TetR_C_6"/>
    <property type="match status" value="1"/>
</dbReference>
<evidence type="ECO:0000313" key="7">
    <source>
        <dbReference type="EMBL" id="MBB4613015.1"/>
    </source>
</evidence>
<keyword evidence="8" id="KW-1185">Reference proteome</keyword>
<dbReference type="InterPro" id="IPR009057">
    <property type="entry name" value="Homeodomain-like_sf"/>
</dbReference>
<dbReference type="InterPro" id="IPR036271">
    <property type="entry name" value="Tet_transcr_reg_TetR-rel_C_sf"/>
</dbReference>
<name>A0A7W7A9N1_9SPHN</name>
<keyword evidence="1" id="KW-0678">Repressor</keyword>
<dbReference type="Gene3D" id="1.10.357.10">
    <property type="entry name" value="Tetracycline Repressor, domain 2"/>
    <property type="match status" value="1"/>
</dbReference>
<dbReference type="InterPro" id="IPR001647">
    <property type="entry name" value="HTH_TetR"/>
</dbReference>
<reference evidence="7 8" key="1">
    <citation type="submission" date="2020-08" db="EMBL/GenBank/DDBJ databases">
        <title>Genomic Encyclopedia of Type Strains, Phase IV (KMG-IV): sequencing the most valuable type-strain genomes for metagenomic binning, comparative biology and taxonomic classification.</title>
        <authorList>
            <person name="Goeker M."/>
        </authorList>
    </citation>
    <scope>NUCLEOTIDE SEQUENCE [LARGE SCALE GENOMIC DNA]</scope>
    <source>
        <strain evidence="7 8">DSM 17507</strain>
    </source>
</reference>
<dbReference type="EMBL" id="JACHOA010000002">
    <property type="protein sequence ID" value="MBB4613015.1"/>
    <property type="molecule type" value="Genomic_DNA"/>
</dbReference>
<keyword evidence="4" id="KW-0804">Transcription</keyword>
<dbReference type="AlphaFoldDB" id="A0A7W7A9N1"/>
<keyword evidence="2" id="KW-0805">Transcription regulation</keyword>
<accession>A0A7W7A9N1</accession>
<dbReference type="SUPFAM" id="SSF48498">
    <property type="entry name" value="Tetracyclin repressor-like, C-terminal domain"/>
    <property type="match status" value="1"/>
</dbReference>
<dbReference type="RefSeq" id="WP_144905159.1">
    <property type="nucleotide sequence ID" value="NZ_JACHOA010000002.1"/>
</dbReference>
<dbReference type="Pfam" id="PF00440">
    <property type="entry name" value="TetR_N"/>
    <property type="match status" value="1"/>
</dbReference>
<keyword evidence="3 5" id="KW-0238">DNA-binding</keyword>
<evidence type="ECO:0000256" key="2">
    <source>
        <dbReference type="ARBA" id="ARBA00023015"/>
    </source>
</evidence>
<evidence type="ECO:0000256" key="1">
    <source>
        <dbReference type="ARBA" id="ARBA00022491"/>
    </source>
</evidence>
<protein>
    <submittedName>
        <fullName evidence="7">AcrR family transcriptional regulator</fullName>
    </submittedName>
</protein>
<evidence type="ECO:0000256" key="3">
    <source>
        <dbReference type="ARBA" id="ARBA00023125"/>
    </source>
</evidence>
<dbReference type="GO" id="GO:0003677">
    <property type="term" value="F:DNA binding"/>
    <property type="evidence" value="ECO:0007669"/>
    <property type="project" value="UniProtKB-UniRule"/>
</dbReference>
<dbReference type="OrthoDB" id="2356263at2"/>
<sequence length="183" mass="20075">MTIRDQQREKVVALLAAHLLETGLTRISLRQLAEAAQVSDRMLLYYFPDKASVLASALERAAGQLATRLEELVPEGTCLKPAVLMSRLAALTTQEDLRPVMRMWVEVVAAARREEPFKTIAAGILEGFRQWLMPRLDLPDDERRDATTLAILAFVDGLALIDICAGGDAATRAADVAGLLFCK</sequence>
<evidence type="ECO:0000313" key="8">
    <source>
        <dbReference type="Proteomes" id="UP000538566"/>
    </source>
</evidence>
<evidence type="ECO:0000256" key="5">
    <source>
        <dbReference type="PROSITE-ProRule" id="PRU00335"/>
    </source>
</evidence>
<gene>
    <name evidence="7" type="ORF">GGR37_001274</name>
</gene>
<dbReference type="Proteomes" id="UP000538566">
    <property type="component" value="Unassembled WGS sequence"/>
</dbReference>